<evidence type="ECO:0000313" key="4">
    <source>
        <dbReference type="Proteomes" id="UP000829685"/>
    </source>
</evidence>
<accession>A0A9P9WX26</accession>
<dbReference type="SUPFAM" id="SSF52833">
    <property type="entry name" value="Thioredoxin-like"/>
    <property type="match status" value="1"/>
</dbReference>
<gene>
    <name evidence="3" type="ORF">JX265_001114</name>
</gene>
<dbReference type="InterPro" id="IPR004045">
    <property type="entry name" value="Glutathione_S-Trfase_N"/>
</dbReference>
<organism evidence="3 4">
    <name type="scientific">Neoarthrinium moseri</name>
    <dbReference type="NCBI Taxonomy" id="1658444"/>
    <lineage>
        <taxon>Eukaryota</taxon>
        <taxon>Fungi</taxon>
        <taxon>Dikarya</taxon>
        <taxon>Ascomycota</taxon>
        <taxon>Pezizomycotina</taxon>
        <taxon>Sordariomycetes</taxon>
        <taxon>Xylariomycetidae</taxon>
        <taxon>Amphisphaeriales</taxon>
        <taxon>Apiosporaceae</taxon>
        <taxon>Neoarthrinium</taxon>
    </lineage>
</organism>
<dbReference type="Pfam" id="PF13409">
    <property type="entry name" value="GST_N_2"/>
    <property type="match status" value="1"/>
</dbReference>
<name>A0A9P9WX26_9PEZI</name>
<comment type="similarity">
    <text evidence="1">Belongs to the GST superfamily.</text>
</comment>
<reference evidence="3" key="1">
    <citation type="submission" date="2021-03" db="EMBL/GenBank/DDBJ databases">
        <title>Revisited historic fungal species revealed as producer of novel bioactive compounds through whole genome sequencing and comparative genomics.</title>
        <authorList>
            <person name="Vignolle G.A."/>
            <person name="Hochenegger N."/>
            <person name="Mach R.L."/>
            <person name="Mach-Aigner A.R."/>
            <person name="Javad Rahimi M."/>
            <person name="Salim K.A."/>
            <person name="Chan C.M."/>
            <person name="Lim L.B.L."/>
            <person name="Cai F."/>
            <person name="Druzhinina I.S."/>
            <person name="U'Ren J.M."/>
            <person name="Derntl C."/>
        </authorList>
    </citation>
    <scope>NUCLEOTIDE SEQUENCE</scope>
    <source>
        <strain evidence="3">TUCIM 5799</strain>
    </source>
</reference>
<sequence length="110" mass="12148">MATIPPEKAPKPGLNIYGRAAVNPDKLTIAAEELGIPYNYIHMDMLAGEPKTEWYASINPNGRMPAVVHINEDGTSVTVFESGSCLLYLANEFDKEHTLSNPIAKPEYWT</sequence>
<keyword evidence="4" id="KW-1185">Reference proteome</keyword>
<dbReference type="EMBL" id="JAFIMR010000002">
    <property type="protein sequence ID" value="KAI1880874.1"/>
    <property type="molecule type" value="Genomic_DNA"/>
</dbReference>
<dbReference type="Gene3D" id="3.40.30.10">
    <property type="entry name" value="Glutaredoxin"/>
    <property type="match status" value="1"/>
</dbReference>
<dbReference type="PROSITE" id="PS50404">
    <property type="entry name" value="GST_NTER"/>
    <property type="match status" value="1"/>
</dbReference>
<dbReference type="Proteomes" id="UP000829685">
    <property type="component" value="Unassembled WGS sequence"/>
</dbReference>
<comment type="caution">
    <text evidence="3">The sequence shown here is derived from an EMBL/GenBank/DDBJ whole genome shotgun (WGS) entry which is preliminary data.</text>
</comment>
<dbReference type="InterPro" id="IPR036249">
    <property type="entry name" value="Thioredoxin-like_sf"/>
</dbReference>
<evidence type="ECO:0000259" key="2">
    <source>
        <dbReference type="PROSITE" id="PS50404"/>
    </source>
</evidence>
<evidence type="ECO:0000313" key="3">
    <source>
        <dbReference type="EMBL" id="KAI1880874.1"/>
    </source>
</evidence>
<dbReference type="PANTHER" id="PTHR44051:SF8">
    <property type="entry name" value="GLUTATHIONE S-TRANSFERASE GSTA"/>
    <property type="match status" value="1"/>
</dbReference>
<evidence type="ECO:0000256" key="1">
    <source>
        <dbReference type="ARBA" id="ARBA00007409"/>
    </source>
</evidence>
<proteinExistence type="inferred from homology"/>
<protein>
    <recommendedName>
        <fullName evidence="2">GST N-terminal domain-containing protein</fullName>
    </recommendedName>
</protein>
<dbReference type="PANTHER" id="PTHR44051">
    <property type="entry name" value="GLUTATHIONE S-TRANSFERASE-RELATED"/>
    <property type="match status" value="1"/>
</dbReference>
<feature type="domain" description="GST N-terminal" evidence="2">
    <location>
        <begin position="11"/>
        <end position="97"/>
    </location>
</feature>
<dbReference type="AlphaFoldDB" id="A0A9P9WX26"/>